<evidence type="ECO:0000313" key="12">
    <source>
        <dbReference type="Proteomes" id="UP000006039"/>
    </source>
</evidence>
<dbReference type="Proteomes" id="UP000006039">
    <property type="component" value="Unassembled WGS sequence"/>
</dbReference>
<evidence type="ECO:0000313" key="11">
    <source>
        <dbReference type="EnsemblFungi" id="EJT72223"/>
    </source>
</evidence>
<dbReference type="GO" id="GO:0048255">
    <property type="term" value="P:mRNA stabilization"/>
    <property type="evidence" value="ECO:0007669"/>
    <property type="project" value="TreeGrafter"/>
</dbReference>
<dbReference type="InterPro" id="IPR043519">
    <property type="entry name" value="NT_sf"/>
</dbReference>
<reference evidence="11" key="4">
    <citation type="journal article" date="2015" name="G3 (Bethesda)">
        <title>Genome sequences of three phytopathogenic species of the Magnaporthaceae family of fungi.</title>
        <authorList>
            <person name="Okagaki L.H."/>
            <person name="Nunes C.C."/>
            <person name="Sailsbery J."/>
            <person name="Clay B."/>
            <person name="Brown D."/>
            <person name="John T."/>
            <person name="Oh Y."/>
            <person name="Young N."/>
            <person name="Fitzgerald M."/>
            <person name="Haas B.J."/>
            <person name="Zeng Q."/>
            <person name="Young S."/>
            <person name="Adiconis X."/>
            <person name="Fan L."/>
            <person name="Levin J.Z."/>
            <person name="Mitchell T.K."/>
            <person name="Okubara P.A."/>
            <person name="Farman M.L."/>
            <person name="Kohn L.M."/>
            <person name="Birren B."/>
            <person name="Ma L.-J."/>
            <person name="Dean R.A."/>
        </authorList>
    </citation>
    <scope>NUCLEOTIDE SEQUENCE</scope>
    <source>
        <strain evidence="11">R3-111a-1</strain>
    </source>
</reference>
<dbReference type="eggNOG" id="ENOG502RGZN">
    <property type="taxonomic scope" value="Eukaryota"/>
</dbReference>
<keyword evidence="5 8" id="KW-0809">Transit peptide</keyword>
<accession>J3P6E9</accession>
<evidence type="ECO:0000256" key="8">
    <source>
        <dbReference type="RuleBase" id="RU367062"/>
    </source>
</evidence>
<evidence type="ECO:0000256" key="7">
    <source>
        <dbReference type="ARBA" id="ARBA00023136"/>
    </source>
</evidence>
<dbReference type="PANTHER" id="PTHR28087">
    <property type="entry name" value="ATPASE SYNTHESIS PROTEIN 25, MITOCHONDRIAL"/>
    <property type="match status" value="1"/>
</dbReference>
<evidence type="ECO:0000256" key="3">
    <source>
        <dbReference type="ARBA" id="ARBA00010787"/>
    </source>
</evidence>
<dbReference type="OrthoDB" id="107372at2759"/>
<dbReference type="GO" id="GO:0005743">
    <property type="term" value="C:mitochondrial inner membrane"/>
    <property type="evidence" value="ECO:0007669"/>
    <property type="project" value="UniProtKB-SubCell"/>
</dbReference>
<dbReference type="PANTHER" id="PTHR28087:SF1">
    <property type="entry name" value="ATPASE SYNTHESIS PROTEIN 25, MITOCHONDRIAL"/>
    <property type="match status" value="1"/>
</dbReference>
<evidence type="ECO:0000256" key="4">
    <source>
        <dbReference type="ARBA" id="ARBA00022792"/>
    </source>
</evidence>
<evidence type="ECO:0000256" key="5">
    <source>
        <dbReference type="ARBA" id="ARBA00022946"/>
    </source>
</evidence>
<keyword evidence="4 8" id="KW-0999">Mitochondrion inner membrane</keyword>
<reference evidence="12" key="1">
    <citation type="submission" date="2010-07" db="EMBL/GenBank/DDBJ databases">
        <title>The genome sequence of Gaeumannomyces graminis var. tritici strain R3-111a-1.</title>
        <authorList>
            <consortium name="The Broad Institute Genome Sequencing Platform"/>
            <person name="Ma L.-J."/>
            <person name="Dead R."/>
            <person name="Young S."/>
            <person name="Zeng Q."/>
            <person name="Koehrsen M."/>
            <person name="Alvarado L."/>
            <person name="Berlin A."/>
            <person name="Chapman S.B."/>
            <person name="Chen Z."/>
            <person name="Freedman E."/>
            <person name="Gellesch M."/>
            <person name="Goldberg J."/>
            <person name="Griggs A."/>
            <person name="Gujja S."/>
            <person name="Heilman E.R."/>
            <person name="Heiman D."/>
            <person name="Hepburn T."/>
            <person name="Howarth C."/>
            <person name="Jen D."/>
            <person name="Larson L."/>
            <person name="Mehta T."/>
            <person name="Neiman D."/>
            <person name="Pearson M."/>
            <person name="Roberts A."/>
            <person name="Saif S."/>
            <person name="Shea T."/>
            <person name="Shenoy N."/>
            <person name="Sisk P."/>
            <person name="Stolte C."/>
            <person name="Sykes S."/>
            <person name="Walk T."/>
            <person name="White J."/>
            <person name="Yandava C."/>
            <person name="Haas B."/>
            <person name="Nusbaum C."/>
            <person name="Birren B."/>
        </authorList>
    </citation>
    <scope>NUCLEOTIDE SEQUENCE [LARGE SCALE GENOMIC DNA]</scope>
    <source>
        <strain evidence="12">R3-111a-1</strain>
    </source>
</reference>
<evidence type="ECO:0000256" key="2">
    <source>
        <dbReference type="ARBA" id="ARBA00004443"/>
    </source>
</evidence>
<proteinExistence type="inferred from homology"/>
<feature type="region of interest" description="Disordered" evidence="9">
    <location>
        <begin position="298"/>
        <end position="340"/>
    </location>
</feature>
<comment type="function">
    <text evidence="8">Mitochondrial mRNA stabilization factor.</text>
</comment>
<dbReference type="EMBL" id="GL385399">
    <property type="protein sequence ID" value="EJT72223.1"/>
    <property type="molecule type" value="Genomic_DNA"/>
</dbReference>
<feature type="compositionally biased region" description="Low complexity" evidence="9">
    <location>
        <begin position="72"/>
        <end position="92"/>
    </location>
</feature>
<comment type="similarity">
    <text evidence="3 8">Belongs to the ATP25 family.</text>
</comment>
<dbReference type="AlphaFoldDB" id="J3P6E9"/>
<dbReference type="Gene3D" id="3.30.460.10">
    <property type="entry name" value="Beta Polymerase, domain 2"/>
    <property type="match status" value="1"/>
</dbReference>
<reference evidence="10" key="2">
    <citation type="submission" date="2010-07" db="EMBL/GenBank/DDBJ databases">
        <authorList>
            <consortium name="The Broad Institute Genome Sequencing Platform"/>
            <consortium name="Broad Institute Genome Sequencing Center for Infectious Disease"/>
            <person name="Ma L.-J."/>
            <person name="Dead R."/>
            <person name="Young S."/>
            <person name="Zeng Q."/>
            <person name="Koehrsen M."/>
            <person name="Alvarado L."/>
            <person name="Berlin A."/>
            <person name="Chapman S.B."/>
            <person name="Chen Z."/>
            <person name="Freedman E."/>
            <person name="Gellesch M."/>
            <person name="Goldberg J."/>
            <person name="Griggs A."/>
            <person name="Gujja S."/>
            <person name="Heilman E.R."/>
            <person name="Heiman D."/>
            <person name="Hepburn T."/>
            <person name="Howarth C."/>
            <person name="Jen D."/>
            <person name="Larson L."/>
            <person name="Mehta T."/>
            <person name="Neiman D."/>
            <person name="Pearson M."/>
            <person name="Roberts A."/>
            <person name="Saif S."/>
            <person name="Shea T."/>
            <person name="Shenoy N."/>
            <person name="Sisk P."/>
            <person name="Stolte C."/>
            <person name="Sykes S."/>
            <person name="Walk T."/>
            <person name="White J."/>
            <person name="Yandava C."/>
            <person name="Haas B."/>
            <person name="Nusbaum C."/>
            <person name="Birren B."/>
        </authorList>
    </citation>
    <scope>NUCLEOTIDE SEQUENCE</scope>
    <source>
        <strain evidence="10">R3-111a-1</strain>
    </source>
</reference>
<feature type="compositionally biased region" description="Polar residues" evidence="9">
    <location>
        <begin position="533"/>
        <end position="544"/>
    </location>
</feature>
<reference evidence="11" key="5">
    <citation type="submission" date="2018-04" db="UniProtKB">
        <authorList>
            <consortium name="EnsemblFungi"/>
        </authorList>
    </citation>
    <scope>IDENTIFICATION</scope>
    <source>
        <strain evidence="11">R3-111a-1</strain>
    </source>
</reference>
<feature type="region of interest" description="Disordered" evidence="9">
    <location>
        <begin position="519"/>
        <end position="552"/>
    </location>
</feature>
<evidence type="ECO:0000313" key="10">
    <source>
        <dbReference type="EMBL" id="EJT72223.1"/>
    </source>
</evidence>
<dbReference type="RefSeq" id="XP_009225197.1">
    <property type="nucleotide sequence ID" value="XM_009226933.1"/>
</dbReference>
<comment type="function">
    <text evidence="1">Probable mitochondrial mRNA stabilization factor.</text>
</comment>
<feature type="region of interest" description="Disordered" evidence="9">
    <location>
        <begin position="42"/>
        <end position="108"/>
    </location>
</feature>
<evidence type="ECO:0000256" key="6">
    <source>
        <dbReference type="ARBA" id="ARBA00023128"/>
    </source>
</evidence>
<evidence type="ECO:0000256" key="1">
    <source>
        <dbReference type="ARBA" id="ARBA00003470"/>
    </source>
</evidence>
<organism evidence="10">
    <name type="scientific">Gaeumannomyces tritici (strain R3-111a-1)</name>
    <name type="common">Wheat and barley take-all root rot fungus</name>
    <name type="synonym">Gaeumannomyces graminis var. tritici</name>
    <dbReference type="NCBI Taxonomy" id="644352"/>
    <lineage>
        <taxon>Eukaryota</taxon>
        <taxon>Fungi</taxon>
        <taxon>Dikarya</taxon>
        <taxon>Ascomycota</taxon>
        <taxon>Pezizomycotina</taxon>
        <taxon>Sordariomycetes</taxon>
        <taxon>Sordariomycetidae</taxon>
        <taxon>Magnaporthales</taxon>
        <taxon>Magnaporthaceae</taxon>
        <taxon>Gaeumannomyces</taxon>
    </lineage>
</organism>
<dbReference type="HOGENOM" id="CLU_016140_0_0_1"/>
<dbReference type="FunFam" id="3.30.460.10:FF:000044">
    <property type="entry name" value="ATPase synthesis protein 25, mitochondrial"/>
    <property type="match status" value="1"/>
</dbReference>
<keyword evidence="6 8" id="KW-0496">Mitochondrion</keyword>
<sequence length="694" mass="76330">MDACLQLDIAICRFHLGMRSRMWSQQESYCVYAPLENVEQDGLSERANEEWSEDSEPSESKATPVDGVEVDAPTTEADAAAPAPTSTSSSTPWYLDVEPPRHPTLVPHQAPLPATPEDSPSLTEPLIKFVGEELGLDDLNLLDLRSLDPPPALGPKLIMLFGTARSERHLHVSADRLVRWLRKHGVTAHADGLLGRNELKIKMRRRARRAKLVGDSSFDRGDDGISTGWICVNLGTLGWNPDPTAETTLVDDQGRPSGFGQPISGTTIVVQMLTEAKREDLGLERLWGGVLKKSNRDREAIEPRDNTGALTGALKSPEKPRKRRPGQFPDFDPAQPRSYSTAVRVRDSMPLEELFKTDRAAFSHELSYSPQRKLELMNKIRAFADEAPVRDAQYAAKLSSLVNIAVSGLPPADTWSFRSFITSHTMQIRAVSDDAFAEMRQLVSEAQMVGIPIARDDALRILRSIFATPEIKSKDGDDGPAPTFLHERAELAAELLQTMHERGMPVLANDVITSLQSGLAGPVAHDRTKPRTDNTLVDGQQQEGPTPATPRALRDGLEDLRALSGLPCPPEAEIQALMGARSAAGDFAGFWEAWRLPGRHGAPRSPDLYWWLFRHAADLGRPDVALEALRTAVPQALAEAPEPVRFTGTLGGAVWDCMAVLDPRARQRRVPEIDAAAESRPDAEILRMMRMLAL</sequence>
<dbReference type="InterPro" id="IPR040152">
    <property type="entry name" value="Atp25"/>
</dbReference>
<dbReference type="EnsemblFungi" id="EJT72223">
    <property type="protein sequence ID" value="EJT72223"/>
    <property type="gene ID" value="GGTG_09089"/>
</dbReference>
<reference evidence="10" key="3">
    <citation type="submission" date="2010-09" db="EMBL/GenBank/DDBJ databases">
        <title>Annotation of Gaeumannomyces graminis var. tritici R3-111a-1.</title>
        <authorList>
            <consortium name="The Broad Institute Genome Sequencing Platform"/>
            <person name="Ma L.-J."/>
            <person name="Dead R."/>
            <person name="Young S.K."/>
            <person name="Zeng Q."/>
            <person name="Gargeya S."/>
            <person name="Fitzgerald M."/>
            <person name="Haas B."/>
            <person name="Abouelleil A."/>
            <person name="Alvarado L."/>
            <person name="Arachchi H.M."/>
            <person name="Berlin A."/>
            <person name="Brown A."/>
            <person name="Chapman S.B."/>
            <person name="Chen Z."/>
            <person name="Dunbar C."/>
            <person name="Freedman E."/>
            <person name="Gearin G."/>
            <person name="Gellesch M."/>
            <person name="Goldberg J."/>
            <person name="Griggs A."/>
            <person name="Gujja S."/>
            <person name="Heiman D."/>
            <person name="Howarth C."/>
            <person name="Larson L."/>
            <person name="Lui A."/>
            <person name="MacDonald P.J.P."/>
            <person name="Mehta T."/>
            <person name="Montmayeur A."/>
            <person name="Murphy C."/>
            <person name="Neiman D."/>
            <person name="Pearson M."/>
            <person name="Priest M."/>
            <person name="Roberts A."/>
            <person name="Saif S."/>
            <person name="Shea T."/>
            <person name="Shenoy N."/>
            <person name="Sisk P."/>
            <person name="Stolte C."/>
            <person name="Sykes S."/>
            <person name="Yandava C."/>
            <person name="Wortman J."/>
            <person name="Nusbaum C."/>
            <person name="Birren B."/>
        </authorList>
    </citation>
    <scope>NUCLEOTIDE SEQUENCE</scope>
    <source>
        <strain evidence="10">R3-111a-1</strain>
    </source>
</reference>
<dbReference type="GO" id="GO:0140053">
    <property type="term" value="P:mitochondrial gene expression"/>
    <property type="evidence" value="ECO:0007669"/>
    <property type="project" value="UniProtKB-UniRule"/>
</dbReference>
<dbReference type="STRING" id="644352.J3P6E9"/>
<name>J3P6E9_GAET3</name>
<protein>
    <recommendedName>
        <fullName evidence="8">ATPase synthesis protein 25</fullName>
    </recommendedName>
</protein>
<evidence type="ECO:0000256" key="9">
    <source>
        <dbReference type="SAM" id="MobiDB-lite"/>
    </source>
</evidence>
<keyword evidence="7 8" id="KW-0472">Membrane</keyword>
<comment type="subcellular location">
    <subcellularLocation>
        <location evidence="2 8">Mitochondrion inner membrane</location>
        <topology evidence="2 8">Peripheral membrane protein</topology>
        <orientation evidence="2 8">Matrix side</orientation>
    </subcellularLocation>
</comment>
<gene>
    <name evidence="11" type="primary">20349547</name>
    <name evidence="10" type="ORF">GGTG_09089</name>
</gene>
<dbReference type="GeneID" id="20349547"/>
<keyword evidence="12" id="KW-1185">Reference proteome</keyword>
<dbReference type="VEuPathDB" id="FungiDB:GGTG_09089"/>